<keyword evidence="1" id="KW-0472">Membrane</keyword>
<evidence type="ECO:0000313" key="3">
    <source>
        <dbReference type="Proteomes" id="UP001432292"/>
    </source>
</evidence>
<dbReference type="Proteomes" id="UP001432292">
    <property type="component" value="Chromosome"/>
</dbReference>
<evidence type="ECO:0000256" key="1">
    <source>
        <dbReference type="SAM" id="Phobius"/>
    </source>
</evidence>
<evidence type="ECO:0000313" key="2">
    <source>
        <dbReference type="EMBL" id="WUS24884.1"/>
    </source>
</evidence>
<accession>A0ABZ1VS79</accession>
<proteinExistence type="predicted"/>
<dbReference type="GeneID" id="96636208"/>
<keyword evidence="1" id="KW-1133">Transmembrane helix</keyword>
<gene>
    <name evidence="2" type="ORF">OG727_22830</name>
</gene>
<feature type="transmembrane region" description="Helical" evidence="1">
    <location>
        <begin position="25"/>
        <end position="45"/>
    </location>
</feature>
<evidence type="ECO:0008006" key="4">
    <source>
        <dbReference type="Google" id="ProtNLM"/>
    </source>
</evidence>
<dbReference type="EMBL" id="CP108473">
    <property type="protein sequence ID" value="WUS24884.1"/>
    <property type="molecule type" value="Genomic_DNA"/>
</dbReference>
<reference evidence="2" key="1">
    <citation type="submission" date="2022-10" db="EMBL/GenBank/DDBJ databases">
        <title>The complete genomes of actinobacterial strains from the NBC collection.</title>
        <authorList>
            <person name="Joergensen T.S."/>
            <person name="Alvarez Arevalo M."/>
            <person name="Sterndorff E.B."/>
            <person name="Faurdal D."/>
            <person name="Vuksanovic O."/>
            <person name="Mourched A.-S."/>
            <person name="Charusanti P."/>
            <person name="Shaw S."/>
            <person name="Blin K."/>
            <person name="Weber T."/>
        </authorList>
    </citation>
    <scope>NUCLEOTIDE SEQUENCE</scope>
    <source>
        <strain evidence="2">NBC_01256</strain>
    </source>
</reference>
<keyword evidence="3" id="KW-1185">Reference proteome</keyword>
<name>A0ABZ1VS79_9ACTN</name>
<sequence length="370" mass="39360">MVDVTEQRRIGDPDPGAARLKRKRLLIAAGVVLVLAVPGIFYFSGAYDSWQDNRSLADTCRGSVDTSEVKELLGVDRVRGHDIEADHGSSPRAGQLHKCSVGAPDGNASVSVSLDWSGDAAGPLHDFGGFTPYGDVGMATPLKHGWEGVLDEVSGTRNLVATVNLPCENRRTDARSSSLLVTVQGMGTRSMGGAAQRARFARMTVKTAQNASKAWDCASRAGGEIERVPDSTAHTQVPQGEARGTCVGIKTAVRESVTDAKAPIENCYVLADRGVSQYRISAFYGPFVRALPAQRGYSGVLDPEKPAGNKDGVLWGSAKCPSEGRALYISTRLPGAADRFDPDGDAEKSALKTFAMRSSKRHGCEDLQLP</sequence>
<dbReference type="RefSeq" id="WP_328742317.1">
    <property type="nucleotide sequence ID" value="NZ_CP108073.1"/>
</dbReference>
<organism evidence="2 3">
    <name type="scientific">Streptomyces caniferus</name>
    <dbReference type="NCBI Taxonomy" id="285557"/>
    <lineage>
        <taxon>Bacteria</taxon>
        <taxon>Bacillati</taxon>
        <taxon>Actinomycetota</taxon>
        <taxon>Actinomycetes</taxon>
        <taxon>Kitasatosporales</taxon>
        <taxon>Streptomycetaceae</taxon>
        <taxon>Streptomyces</taxon>
    </lineage>
</organism>
<keyword evidence="1" id="KW-0812">Transmembrane</keyword>
<protein>
    <recommendedName>
        <fullName evidence="4">Septum formation-related domain-containing protein</fullName>
    </recommendedName>
</protein>